<feature type="compositionally biased region" description="Polar residues" evidence="1">
    <location>
        <begin position="13"/>
        <end position="27"/>
    </location>
</feature>
<feature type="transmembrane region" description="Helical" evidence="2">
    <location>
        <begin position="259"/>
        <end position="277"/>
    </location>
</feature>
<feature type="transmembrane region" description="Helical" evidence="2">
    <location>
        <begin position="392"/>
        <end position="412"/>
    </location>
</feature>
<sequence>MAKAKSNMIANGFTLNNANVNQMQNKLSQQPDNSKQQKSKQPSQKLSEDNKQKSPPKSSVELSNLRLENKLQLGEIQLLKEKISKENHLFQNSKNALNNAVEKAKDLKQKDKKIAVRTLSNKNQTRNPEEYNFFNPSIFALESNAGYRNASPVKFTEVKNAAKLKLQRQQSAVKYTKRYINNFQGLNRPQYTKIDDLPRYETLFLSESKPTEFPSLEDFKSQDVSLIAKGLIILCGALYTMSFLKNFYTGDFSDVNVELPASIFTLLSLSYFALSYFKLEDFSEITARDISLIGRGFLALGSALISYSLYESRDHPQFNEQSKILLLNLLVFYLTVFVVFTAFDSFTSKDFKKSDLNFMSKITVIFAGSFYSLSCLKTYQLGNISAEEGKEIVSVISALALVYITLSYKSTFARFDFANSDFKLIFKAAIIGGACCYGLSFLGDFWNILLKV</sequence>
<organism evidence="3 4">
    <name type="scientific">Clydaea vesicula</name>
    <dbReference type="NCBI Taxonomy" id="447962"/>
    <lineage>
        <taxon>Eukaryota</taxon>
        <taxon>Fungi</taxon>
        <taxon>Fungi incertae sedis</taxon>
        <taxon>Chytridiomycota</taxon>
        <taxon>Chytridiomycota incertae sedis</taxon>
        <taxon>Chytridiomycetes</taxon>
        <taxon>Lobulomycetales</taxon>
        <taxon>Lobulomycetaceae</taxon>
        <taxon>Clydaea</taxon>
    </lineage>
</organism>
<feature type="compositionally biased region" description="Low complexity" evidence="1">
    <location>
        <begin position="28"/>
        <end position="45"/>
    </location>
</feature>
<gene>
    <name evidence="3" type="ORF">HK099_004011</name>
</gene>
<feature type="transmembrane region" description="Helical" evidence="2">
    <location>
        <begin position="424"/>
        <end position="443"/>
    </location>
</feature>
<dbReference type="EMBL" id="JADGJW010000273">
    <property type="protein sequence ID" value="KAJ3220791.1"/>
    <property type="molecule type" value="Genomic_DNA"/>
</dbReference>
<feature type="transmembrane region" description="Helical" evidence="2">
    <location>
        <begin position="226"/>
        <end position="244"/>
    </location>
</feature>
<proteinExistence type="predicted"/>
<comment type="caution">
    <text evidence="3">The sequence shown here is derived from an EMBL/GenBank/DDBJ whole genome shotgun (WGS) entry which is preliminary data.</text>
</comment>
<feature type="compositionally biased region" description="Polar residues" evidence="1">
    <location>
        <begin position="53"/>
        <end position="62"/>
    </location>
</feature>
<evidence type="ECO:0000313" key="3">
    <source>
        <dbReference type="EMBL" id="KAJ3220791.1"/>
    </source>
</evidence>
<feature type="transmembrane region" description="Helical" evidence="2">
    <location>
        <begin position="325"/>
        <end position="346"/>
    </location>
</feature>
<feature type="region of interest" description="Disordered" evidence="1">
    <location>
        <begin position="1"/>
        <end position="63"/>
    </location>
</feature>
<evidence type="ECO:0000313" key="4">
    <source>
        <dbReference type="Proteomes" id="UP001211065"/>
    </source>
</evidence>
<feature type="transmembrane region" description="Helical" evidence="2">
    <location>
        <begin position="289"/>
        <end position="310"/>
    </location>
</feature>
<accession>A0AAD5U2H1</accession>
<evidence type="ECO:0000256" key="2">
    <source>
        <dbReference type="SAM" id="Phobius"/>
    </source>
</evidence>
<evidence type="ECO:0000256" key="1">
    <source>
        <dbReference type="SAM" id="MobiDB-lite"/>
    </source>
</evidence>
<keyword evidence="2" id="KW-0812">Transmembrane</keyword>
<keyword evidence="2" id="KW-0472">Membrane</keyword>
<feature type="transmembrane region" description="Helical" evidence="2">
    <location>
        <begin position="358"/>
        <end position="380"/>
    </location>
</feature>
<keyword evidence="2" id="KW-1133">Transmembrane helix</keyword>
<protein>
    <submittedName>
        <fullName evidence="3">Uncharacterized protein</fullName>
    </submittedName>
</protein>
<dbReference type="AlphaFoldDB" id="A0AAD5U2H1"/>
<keyword evidence="4" id="KW-1185">Reference proteome</keyword>
<dbReference type="Proteomes" id="UP001211065">
    <property type="component" value="Unassembled WGS sequence"/>
</dbReference>
<name>A0AAD5U2H1_9FUNG</name>
<reference evidence="3" key="1">
    <citation type="submission" date="2020-05" db="EMBL/GenBank/DDBJ databases">
        <title>Phylogenomic resolution of chytrid fungi.</title>
        <authorList>
            <person name="Stajich J.E."/>
            <person name="Amses K."/>
            <person name="Simmons R."/>
            <person name="Seto K."/>
            <person name="Myers J."/>
            <person name="Bonds A."/>
            <person name="Quandt C.A."/>
            <person name="Barry K."/>
            <person name="Liu P."/>
            <person name="Grigoriev I."/>
            <person name="Longcore J.E."/>
            <person name="James T.Y."/>
        </authorList>
    </citation>
    <scope>NUCLEOTIDE SEQUENCE</scope>
    <source>
        <strain evidence="3">JEL0476</strain>
    </source>
</reference>